<protein>
    <submittedName>
        <fullName evidence="2">Uncharacterized protein</fullName>
    </submittedName>
</protein>
<reference evidence="2" key="2">
    <citation type="submission" date="2020-11" db="EMBL/GenBank/DDBJ databases">
        <authorList>
            <consortium name="DOE Joint Genome Institute"/>
            <person name="Kuo A."/>
            <person name="Miyauchi S."/>
            <person name="Kiss E."/>
            <person name="Drula E."/>
            <person name="Kohler A."/>
            <person name="Sanchez-Garcia M."/>
            <person name="Andreopoulos B."/>
            <person name="Barry K.W."/>
            <person name="Bonito G."/>
            <person name="Buee M."/>
            <person name="Carver A."/>
            <person name="Chen C."/>
            <person name="Cichocki N."/>
            <person name="Clum A."/>
            <person name="Culley D."/>
            <person name="Crous P.W."/>
            <person name="Fauchery L."/>
            <person name="Girlanda M."/>
            <person name="Hayes R."/>
            <person name="Keri Z."/>
            <person name="Labutti K."/>
            <person name="Lipzen A."/>
            <person name="Lombard V."/>
            <person name="Magnuson J."/>
            <person name="Maillard F."/>
            <person name="Morin E."/>
            <person name="Murat C."/>
            <person name="Nolan M."/>
            <person name="Ohm R."/>
            <person name="Pangilinan J."/>
            <person name="Pereira M."/>
            <person name="Perotto S."/>
            <person name="Peter M."/>
            <person name="Riley R."/>
            <person name="Sitrit Y."/>
            <person name="Stielow B."/>
            <person name="Szollosi G."/>
            <person name="Zifcakova L."/>
            <person name="Stursova M."/>
            <person name="Spatafora J.W."/>
            <person name="Tedersoo L."/>
            <person name="Vaario L.-M."/>
            <person name="Yamada A."/>
            <person name="Yan M."/>
            <person name="Wang P."/>
            <person name="Xu J."/>
            <person name="Bruns T."/>
            <person name="Baldrian P."/>
            <person name="Vilgalys R."/>
            <person name="Henrissat B."/>
            <person name="Grigoriev I.V."/>
            <person name="Hibbett D."/>
            <person name="Nagy L.G."/>
            <person name="Martin F.M."/>
        </authorList>
    </citation>
    <scope>NUCLEOTIDE SEQUENCE</scope>
    <source>
        <strain evidence="2">UH-Tt-Lm1</strain>
    </source>
</reference>
<accession>A0A9P6HEN3</accession>
<feature type="region of interest" description="Disordered" evidence="1">
    <location>
        <begin position="20"/>
        <end position="67"/>
    </location>
</feature>
<organism evidence="2 3">
    <name type="scientific">Thelephora terrestris</name>
    <dbReference type="NCBI Taxonomy" id="56493"/>
    <lineage>
        <taxon>Eukaryota</taxon>
        <taxon>Fungi</taxon>
        <taxon>Dikarya</taxon>
        <taxon>Basidiomycota</taxon>
        <taxon>Agaricomycotina</taxon>
        <taxon>Agaricomycetes</taxon>
        <taxon>Thelephorales</taxon>
        <taxon>Thelephoraceae</taxon>
        <taxon>Thelephora</taxon>
    </lineage>
</organism>
<reference evidence="2" key="1">
    <citation type="journal article" date="2020" name="Nat. Commun.">
        <title>Large-scale genome sequencing of mycorrhizal fungi provides insights into the early evolution of symbiotic traits.</title>
        <authorList>
            <person name="Miyauchi S."/>
            <person name="Kiss E."/>
            <person name="Kuo A."/>
            <person name="Drula E."/>
            <person name="Kohler A."/>
            <person name="Sanchez-Garcia M."/>
            <person name="Morin E."/>
            <person name="Andreopoulos B."/>
            <person name="Barry K.W."/>
            <person name="Bonito G."/>
            <person name="Buee M."/>
            <person name="Carver A."/>
            <person name="Chen C."/>
            <person name="Cichocki N."/>
            <person name="Clum A."/>
            <person name="Culley D."/>
            <person name="Crous P.W."/>
            <person name="Fauchery L."/>
            <person name="Girlanda M."/>
            <person name="Hayes R.D."/>
            <person name="Keri Z."/>
            <person name="LaButti K."/>
            <person name="Lipzen A."/>
            <person name="Lombard V."/>
            <person name="Magnuson J."/>
            <person name="Maillard F."/>
            <person name="Murat C."/>
            <person name="Nolan M."/>
            <person name="Ohm R.A."/>
            <person name="Pangilinan J."/>
            <person name="Pereira M.F."/>
            <person name="Perotto S."/>
            <person name="Peter M."/>
            <person name="Pfister S."/>
            <person name="Riley R."/>
            <person name="Sitrit Y."/>
            <person name="Stielow J.B."/>
            <person name="Szollosi G."/>
            <person name="Zifcakova L."/>
            <person name="Stursova M."/>
            <person name="Spatafora J.W."/>
            <person name="Tedersoo L."/>
            <person name="Vaario L.M."/>
            <person name="Yamada A."/>
            <person name="Yan M."/>
            <person name="Wang P."/>
            <person name="Xu J."/>
            <person name="Bruns T."/>
            <person name="Baldrian P."/>
            <person name="Vilgalys R."/>
            <person name="Dunand C."/>
            <person name="Henrissat B."/>
            <person name="Grigoriev I.V."/>
            <person name="Hibbett D."/>
            <person name="Nagy L.G."/>
            <person name="Martin F.M."/>
        </authorList>
    </citation>
    <scope>NUCLEOTIDE SEQUENCE</scope>
    <source>
        <strain evidence="2">UH-Tt-Lm1</strain>
    </source>
</reference>
<keyword evidence="3" id="KW-1185">Reference proteome</keyword>
<proteinExistence type="predicted"/>
<evidence type="ECO:0000313" key="3">
    <source>
        <dbReference type="Proteomes" id="UP000736335"/>
    </source>
</evidence>
<comment type="caution">
    <text evidence="2">The sequence shown here is derived from an EMBL/GenBank/DDBJ whole genome shotgun (WGS) entry which is preliminary data.</text>
</comment>
<sequence length="304" mass="33473">MRVASLGKRGGKVVGIRDLARTEPGWNEESVPGPIQSQNSHGPGISDLPVKQTHSRPASSSIPDAQRMPTARQRLIKIKCPPQHHSGRSGRAGFLFPALGPDEFAGDLLVAVPKAVLRLCREAKPNKEVTRYVVELIENMLETFVVPAKSGCYLDKHSSEVEGYLPKVSDFSNTDTKNSNVTSVLGLISTSDLVLLHTEDEAESGVQQRAPNKGKLRSDRGRGKREMLVFNTMQQSQLPTVQTPFLTFVSSVKYILLKLRQLHVLYWLQAPQDRQLFAVPGLWEKVRIKGGNGTSFEANSGGRD</sequence>
<evidence type="ECO:0000313" key="2">
    <source>
        <dbReference type="EMBL" id="KAF9785421.1"/>
    </source>
</evidence>
<name>A0A9P6HEN3_9AGAM</name>
<dbReference type="AlphaFoldDB" id="A0A9P6HEN3"/>
<gene>
    <name evidence="2" type="ORF">BJ322DRAFT_1218987</name>
</gene>
<dbReference type="EMBL" id="WIUZ02000007">
    <property type="protein sequence ID" value="KAF9785421.1"/>
    <property type="molecule type" value="Genomic_DNA"/>
</dbReference>
<dbReference type="Proteomes" id="UP000736335">
    <property type="component" value="Unassembled WGS sequence"/>
</dbReference>
<evidence type="ECO:0000256" key="1">
    <source>
        <dbReference type="SAM" id="MobiDB-lite"/>
    </source>
</evidence>